<gene>
    <name evidence="6" type="ORF">ECB94_00750</name>
</gene>
<evidence type="ECO:0000313" key="6">
    <source>
        <dbReference type="EMBL" id="AYV22967.1"/>
    </source>
</evidence>
<keyword evidence="3" id="KW-0949">S-adenosyl-L-methionine</keyword>
<dbReference type="SMART" id="SM01144">
    <property type="entry name" value="DTW"/>
    <property type="match status" value="1"/>
</dbReference>
<dbReference type="PANTHER" id="PTHR21392">
    <property type="entry name" value="TRNA-URIDINE AMINOCARBOXYPROPYLTRANSFERASE 2"/>
    <property type="match status" value="1"/>
</dbReference>
<dbReference type="EMBL" id="CP033577">
    <property type="protein sequence ID" value="AYV22967.1"/>
    <property type="molecule type" value="Genomic_DNA"/>
</dbReference>
<proteinExistence type="predicted"/>
<dbReference type="EC" id="2.5.1.25" evidence="1"/>
<keyword evidence="4" id="KW-0819">tRNA processing</keyword>
<dbReference type="GO" id="GO:0016432">
    <property type="term" value="F:tRNA-uridine aminocarboxypropyltransferase activity"/>
    <property type="evidence" value="ECO:0007669"/>
    <property type="project" value="UniProtKB-EC"/>
</dbReference>
<organism evidence="6 7">
    <name type="scientific">Vibrio mediterranei</name>
    <dbReference type="NCBI Taxonomy" id="689"/>
    <lineage>
        <taxon>Bacteria</taxon>
        <taxon>Pseudomonadati</taxon>
        <taxon>Pseudomonadota</taxon>
        <taxon>Gammaproteobacteria</taxon>
        <taxon>Vibrionales</taxon>
        <taxon>Vibrionaceae</taxon>
        <taxon>Vibrio</taxon>
    </lineage>
</organism>
<reference evidence="6 7" key="1">
    <citation type="submission" date="2018-11" db="EMBL/GenBank/DDBJ databases">
        <title>Complete Genome Sequence of Vbrio mediterranei 117-T6: a Potential Pathogen Bacteria Isolated from the Conchocelis of Pyropia.</title>
        <authorList>
            <person name="Liu Q."/>
        </authorList>
    </citation>
    <scope>NUCLEOTIDE SEQUENCE [LARGE SCALE GENOMIC DNA]</scope>
    <source>
        <strain evidence="6 7">117-T6</strain>
    </source>
</reference>
<evidence type="ECO:0000256" key="1">
    <source>
        <dbReference type="ARBA" id="ARBA00012386"/>
    </source>
</evidence>
<evidence type="ECO:0000256" key="2">
    <source>
        <dbReference type="ARBA" id="ARBA00022679"/>
    </source>
</evidence>
<evidence type="ECO:0000259" key="5">
    <source>
        <dbReference type="SMART" id="SM01144"/>
    </source>
</evidence>
<feature type="domain" description="DTW" evidence="5">
    <location>
        <begin position="27"/>
        <end position="222"/>
    </location>
</feature>
<dbReference type="GO" id="GO:0008033">
    <property type="term" value="P:tRNA processing"/>
    <property type="evidence" value="ECO:0007669"/>
    <property type="project" value="UniProtKB-KW"/>
</dbReference>
<keyword evidence="2" id="KW-0808">Transferase</keyword>
<dbReference type="PANTHER" id="PTHR21392:SF1">
    <property type="entry name" value="TRNA-URIDINE AMINOCARBOXYPROPYLTRANSFERASE"/>
    <property type="match status" value="1"/>
</dbReference>
<evidence type="ECO:0000256" key="3">
    <source>
        <dbReference type="ARBA" id="ARBA00022691"/>
    </source>
</evidence>
<dbReference type="Proteomes" id="UP000279760">
    <property type="component" value="Chromosome 1"/>
</dbReference>
<evidence type="ECO:0000256" key="4">
    <source>
        <dbReference type="ARBA" id="ARBA00022694"/>
    </source>
</evidence>
<dbReference type="InterPro" id="IPR039262">
    <property type="entry name" value="DTWD2/TAPT"/>
</dbReference>
<protein>
    <recommendedName>
        <fullName evidence="1">tRNA-uridine aminocarboxypropyltransferase</fullName>
        <ecNumber evidence="1">2.5.1.25</ecNumber>
    </recommendedName>
</protein>
<evidence type="ECO:0000313" key="7">
    <source>
        <dbReference type="Proteomes" id="UP000279760"/>
    </source>
</evidence>
<dbReference type="Pfam" id="PF03942">
    <property type="entry name" value="DTW"/>
    <property type="match status" value="1"/>
</dbReference>
<dbReference type="AlphaFoldDB" id="A0A3G4VDX7"/>
<dbReference type="InterPro" id="IPR005636">
    <property type="entry name" value="DTW"/>
</dbReference>
<sequence>MRRHAFHKMYDERLAAATKPFNARGAKVIRCKSCQIAQQYCICEYQPKPSNDFAVLLLVSDAEILKPSNTGRLILDTVEEGYAFPWHRTETQPELLALLKDETYQPVIIFPEDYVDDKKRLIDQNQFEVEGTKKLLFILLDGSWREARRMFRKSPYLNQFPVCSIKPDAMSNYMMRKSENEDHLATAEVASIVFEQFGSLRHSMILREWFAVFRESYMLSKTRLSPDLSRPALNNFIGLIKNENSL</sequence>
<accession>A0A3G4VDX7</accession>
<name>A0A3G4VDX7_9VIBR</name>